<proteinExistence type="predicted"/>
<dbReference type="EMBL" id="CP034464">
    <property type="protein sequence ID" value="AZP14175.1"/>
    <property type="molecule type" value="Genomic_DNA"/>
</dbReference>
<name>A0A3S5HM71_9BURK</name>
<dbReference type="Pfam" id="PF00578">
    <property type="entry name" value="AhpC-TSA"/>
    <property type="match status" value="1"/>
</dbReference>
<dbReference type="Proteomes" id="UP000275663">
    <property type="component" value="Chromosome"/>
</dbReference>
<dbReference type="InterPro" id="IPR013766">
    <property type="entry name" value="Thioredoxin_domain"/>
</dbReference>
<evidence type="ECO:0000313" key="2">
    <source>
        <dbReference type="EMBL" id="AZP14175.1"/>
    </source>
</evidence>
<dbReference type="Gene3D" id="3.40.30.10">
    <property type="entry name" value="Glutaredoxin"/>
    <property type="match status" value="1"/>
</dbReference>
<reference evidence="2 3" key="1">
    <citation type="journal article" date="2011" name="Int. J. Syst. Evol. Microbiol.">
        <title>Description of Undibacterium oligocarboniphilum sp. nov., isolated from purified water, and Undibacterium pigrum strain CCUG 49012 as the type strain of Undibacterium parvum sp. nov., and emended descriptions of the genus Undibacterium and the species Undibacterium pigrum.</title>
        <authorList>
            <person name="Eder W."/>
            <person name="Wanner G."/>
            <person name="Ludwig W."/>
            <person name="Busse H.J."/>
            <person name="Ziemke-Kageler F."/>
            <person name="Lang E."/>
        </authorList>
    </citation>
    <scope>NUCLEOTIDE SEQUENCE [LARGE SCALE GENOMIC DNA]</scope>
    <source>
        <strain evidence="2 3">DSM 23061</strain>
    </source>
</reference>
<dbReference type="CDD" id="cd02966">
    <property type="entry name" value="TlpA_like_family"/>
    <property type="match status" value="1"/>
</dbReference>
<feature type="domain" description="Thioredoxin" evidence="1">
    <location>
        <begin position="24"/>
        <end position="170"/>
    </location>
</feature>
<evidence type="ECO:0000259" key="1">
    <source>
        <dbReference type="PROSITE" id="PS51352"/>
    </source>
</evidence>
<keyword evidence="3" id="KW-1185">Reference proteome</keyword>
<dbReference type="SUPFAM" id="SSF52833">
    <property type="entry name" value="Thioredoxin-like"/>
    <property type="match status" value="1"/>
</dbReference>
<dbReference type="InterPro" id="IPR036249">
    <property type="entry name" value="Thioredoxin-like_sf"/>
</dbReference>
<dbReference type="PROSITE" id="PS51352">
    <property type="entry name" value="THIOREDOXIN_2"/>
    <property type="match status" value="1"/>
</dbReference>
<evidence type="ECO:0000313" key="3">
    <source>
        <dbReference type="Proteomes" id="UP000275663"/>
    </source>
</evidence>
<dbReference type="AlphaFoldDB" id="A0A3S5HM71"/>
<dbReference type="GO" id="GO:0016491">
    <property type="term" value="F:oxidoreductase activity"/>
    <property type="evidence" value="ECO:0007669"/>
    <property type="project" value="InterPro"/>
</dbReference>
<dbReference type="InterPro" id="IPR000866">
    <property type="entry name" value="AhpC/TSA"/>
</dbReference>
<protein>
    <submittedName>
        <fullName evidence="2">TlpA family protein disulfide reductase</fullName>
    </submittedName>
</protein>
<dbReference type="GO" id="GO:0016209">
    <property type="term" value="F:antioxidant activity"/>
    <property type="evidence" value="ECO:0007669"/>
    <property type="project" value="InterPro"/>
</dbReference>
<dbReference type="RefSeq" id="WP_126129536.1">
    <property type="nucleotide sequence ID" value="NZ_CP034464.1"/>
</dbReference>
<dbReference type="KEGG" id="upv:EJN92_20535"/>
<gene>
    <name evidence="2" type="ORF">EJN92_20535</name>
</gene>
<sequence>MNRRDFIQSAIISGVGMSSALALAQGKTTGQKYELSGLDVAGKKLDLKDFSGRTVLVSFFTFDCALCTHDLKLMREFYVRNASNKFVLLGVNMDQNKKDLDEYNEATTLAFPKDQRFPTVWRNAPGHKDNFGKVSSLPSHFVIDAKQQLMFKREGAFQADDWDKLWLSLG</sequence>
<dbReference type="OrthoDB" id="9811352at2"/>
<accession>A0A3S5HM71</accession>
<organism evidence="2 3">
    <name type="scientific">Undibacterium parvum</name>
    <dbReference type="NCBI Taxonomy" id="401471"/>
    <lineage>
        <taxon>Bacteria</taxon>
        <taxon>Pseudomonadati</taxon>
        <taxon>Pseudomonadota</taxon>
        <taxon>Betaproteobacteria</taxon>
        <taxon>Burkholderiales</taxon>
        <taxon>Oxalobacteraceae</taxon>
        <taxon>Undibacterium</taxon>
    </lineage>
</organism>